<dbReference type="Gene3D" id="1.25.40.10">
    <property type="entry name" value="Tetratricopeptide repeat domain"/>
    <property type="match status" value="3"/>
</dbReference>
<dbReference type="PANTHER" id="PTHR44858">
    <property type="entry name" value="TETRATRICOPEPTIDE REPEAT PROTEIN 6"/>
    <property type="match status" value="1"/>
</dbReference>
<proteinExistence type="predicted"/>
<keyword evidence="5" id="KW-1185">Reference proteome</keyword>
<comment type="caution">
    <text evidence="4">The sequence shown here is derived from an EMBL/GenBank/DDBJ whole genome shotgun (WGS) entry which is preliminary data.</text>
</comment>
<accession>A0A4Y9R1J1</accession>
<dbReference type="AlphaFoldDB" id="A0A4Y9R1J1"/>
<dbReference type="EMBL" id="SPSB01000001">
    <property type="protein sequence ID" value="TFV97852.1"/>
    <property type="molecule type" value="Genomic_DNA"/>
</dbReference>
<sequence length="402" mass="45421">MKKLILSMVLVGATTLAFGQKKVVRSAEKNLKSGDYATALSEIEAALQDPETGSDPETTLLKAQIYLGMFASDSSNTMETLENGNSSFDTFMEAFKMGGEDKENGVGKDIWEEDIPGAPDNLRPNSINKLKNVSFDKAIAQYNMDDYEMAYEFFNLAGMVDPKDTTIHYNAGFLANDLGRFEDAKKHFMTLLDVPGYNKLNAYYFLVQILSTEQQNPEGAYEIVTRGKEEYPTDKVLAEYEIQLLLQLNKMDEAMAQIQEALKNDPNNTSILLRSGYLKEQSGDVEGALADYKKSVEIDPNFYEGNYYTAALLIEKAREVLAELNSLSDEEWEKRSQSMGEEANGYYADAVKYFEKSLEIRPDDTGIMEILYQIHTRLKNDAEAEKYNKKLIELLGPNWMDR</sequence>
<dbReference type="SMART" id="SM00028">
    <property type="entry name" value="TPR"/>
    <property type="match status" value="5"/>
</dbReference>
<protein>
    <submittedName>
        <fullName evidence="4">Tetratricopeptide repeat protein</fullName>
    </submittedName>
</protein>
<name>A0A4Y9R1J1_9BACT</name>
<evidence type="ECO:0000313" key="4">
    <source>
        <dbReference type="EMBL" id="TFV97852.1"/>
    </source>
</evidence>
<dbReference type="InterPro" id="IPR050498">
    <property type="entry name" value="Ycf3"/>
</dbReference>
<dbReference type="PROSITE" id="PS50005">
    <property type="entry name" value="TPR"/>
    <property type="match status" value="1"/>
</dbReference>
<evidence type="ECO:0000313" key="5">
    <source>
        <dbReference type="Proteomes" id="UP000297647"/>
    </source>
</evidence>
<dbReference type="RefSeq" id="WP_135071288.1">
    <property type="nucleotide sequence ID" value="NZ_SPSB01000001.1"/>
</dbReference>
<gene>
    <name evidence="4" type="ORF">E4S40_04210</name>
</gene>
<dbReference type="InterPro" id="IPR011990">
    <property type="entry name" value="TPR-like_helical_dom_sf"/>
</dbReference>
<evidence type="ECO:0000256" key="3">
    <source>
        <dbReference type="PROSITE-ProRule" id="PRU00339"/>
    </source>
</evidence>
<reference evidence="4 5" key="1">
    <citation type="submission" date="2019-03" db="EMBL/GenBank/DDBJ databases">
        <title>Algoriphagus sp. nov, a new strain isolated from root system soil of mangrove plant Kandelia.</title>
        <authorList>
            <person name="Yin Q."/>
            <person name="Wang K."/>
            <person name="Song Z."/>
        </authorList>
    </citation>
    <scope>NUCLEOTIDE SEQUENCE [LARGE SCALE GENOMIC DNA]</scope>
    <source>
        <strain evidence="4 5">XY-J91</strain>
    </source>
</reference>
<keyword evidence="1" id="KW-0677">Repeat</keyword>
<dbReference type="PANTHER" id="PTHR44858:SF1">
    <property type="entry name" value="UDP-N-ACETYLGLUCOSAMINE--PEPTIDE N-ACETYLGLUCOSAMINYLTRANSFERASE SPINDLY-RELATED"/>
    <property type="match status" value="1"/>
</dbReference>
<dbReference type="Proteomes" id="UP000297647">
    <property type="component" value="Unassembled WGS sequence"/>
</dbReference>
<feature type="repeat" description="TPR" evidence="3">
    <location>
        <begin position="269"/>
        <end position="302"/>
    </location>
</feature>
<dbReference type="SUPFAM" id="SSF48452">
    <property type="entry name" value="TPR-like"/>
    <property type="match status" value="2"/>
</dbReference>
<dbReference type="GO" id="GO:0009279">
    <property type="term" value="C:cell outer membrane"/>
    <property type="evidence" value="ECO:0007669"/>
    <property type="project" value="TreeGrafter"/>
</dbReference>
<evidence type="ECO:0000256" key="1">
    <source>
        <dbReference type="ARBA" id="ARBA00022737"/>
    </source>
</evidence>
<dbReference type="Pfam" id="PF13181">
    <property type="entry name" value="TPR_8"/>
    <property type="match status" value="1"/>
</dbReference>
<keyword evidence="2 3" id="KW-0802">TPR repeat</keyword>
<dbReference type="GO" id="GO:0046813">
    <property type="term" value="P:receptor-mediated virion attachment to host cell"/>
    <property type="evidence" value="ECO:0007669"/>
    <property type="project" value="TreeGrafter"/>
</dbReference>
<dbReference type="OrthoDB" id="739506at2"/>
<dbReference type="Pfam" id="PF13432">
    <property type="entry name" value="TPR_16"/>
    <property type="match status" value="1"/>
</dbReference>
<dbReference type="InterPro" id="IPR019734">
    <property type="entry name" value="TPR_rpt"/>
</dbReference>
<organism evidence="4 5">
    <name type="scientific">Algoriphagus kandeliae</name>
    <dbReference type="NCBI Taxonomy" id="2562278"/>
    <lineage>
        <taxon>Bacteria</taxon>
        <taxon>Pseudomonadati</taxon>
        <taxon>Bacteroidota</taxon>
        <taxon>Cytophagia</taxon>
        <taxon>Cytophagales</taxon>
        <taxon>Cyclobacteriaceae</taxon>
        <taxon>Algoriphagus</taxon>
    </lineage>
</organism>
<evidence type="ECO:0000256" key="2">
    <source>
        <dbReference type="ARBA" id="ARBA00022803"/>
    </source>
</evidence>